<sequence>MLDLRFFLAVPTISAALSVIQAESPAPSFKVLEQTQIVEPSGRKVTFKRVEPPVSPPRPAPEPAPVINPMQPSKPMHVLLVSCTVYPGPITELRWGSGDTKHHAFSNVDFLDIAGIGHFETTDSIHGVVLGIGTDKASARSANQPALPALTGFTGSHAQYLLLPTDKKQAPNDPDLEAMDALHAFYDANKAALKQQRSEREAANTVRLEQELLRQEEPKPDTIIHFWPIKSQTHPSTSTEVKP</sequence>
<name>A0A5R8KB17_9BACT</name>
<dbReference type="Proteomes" id="UP000306196">
    <property type="component" value="Unassembled WGS sequence"/>
</dbReference>
<organism evidence="1 2">
    <name type="scientific">Phragmitibacter flavus</name>
    <dbReference type="NCBI Taxonomy" id="2576071"/>
    <lineage>
        <taxon>Bacteria</taxon>
        <taxon>Pseudomonadati</taxon>
        <taxon>Verrucomicrobiota</taxon>
        <taxon>Verrucomicrobiia</taxon>
        <taxon>Verrucomicrobiales</taxon>
        <taxon>Verrucomicrobiaceae</taxon>
        <taxon>Phragmitibacter</taxon>
    </lineage>
</organism>
<gene>
    <name evidence="1" type="ORF">FEM03_17850</name>
</gene>
<proteinExistence type="predicted"/>
<reference evidence="1 2" key="1">
    <citation type="submission" date="2019-05" db="EMBL/GenBank/DDBJ databases">
        <title>Verrucobacter flavum gen. nov., sp. nov. a new member of the family Verrucomicrobiaceae.</title>
        <authorList>
            <person name="Szuroczki S."/>
            <person name="Abbaszade G."/>
            <person name="Szabo A."/>
            <person name="Felfoldi T."/>
            <person name="Schumann P."/>
            <person name="Boka K."/>
            <person name="Keki Z."/>
            <person name="Toumi M."/>
            <person name="Toth E."/>
        </authorList>
    </citation>
    <scope>NUCLEOTIDE SEQUENCE [LARGE SCALE GENOMIC DNA]</scope>
    <source>
        <strain evidence="1 2">MG-N-17</strain>
    </source>
</reference>
<dbReference type="EMBL" id="VAUV01000013">
    <property type="protein sequence ID" value="TLD69500.1"/>
    <property type="molecule type" value="Genomic_DNA"/>
</dbReference>
<protein>
    <submittedName>
        <fullName evidence="1">Uncharacterized protein</fullName>
    </submittedName>
</protein>
<keyword evidence="2" id="KW-1185">Reference proteome</keyword>
<evidence type="ECO:0000313" key="2">
    <source>
        <dbReference type="Proteomes" id="UP000306196"/>
    </source>
</evidence>
<accession>A0A5R8KB17</accession>
<comment type="caution">
    <text evidence="1">The sequence shown here is derived from an EMBL/GenBank/DDBJ whole genome shotgun (WGS) entry which is preliminary data.</text>
</comment>
<dbReference type="AlphaFoldDB" id="A0A5R8KB17"/>
<dbReference type="RefSeq" id="WP_138087643.1">
    <property type="nucleotide sequence ID" value="NZ_VAUV01000013.1"/>
</dbReference>
<evidence type="ECO:0000313" key="1">
    <source>
        <dbReference type="EMBL" id="TLD69500.1"/>
    </source>
</evidence>